<name>A0A0U1LLV2_TALIS</name>
<dbReference type="OMA" id="CWPDSAI"/>
<evidence type="ECO:0000313" key="3">
    <source>
        <dbReference type="Proteomes" id="UP000054383"/>
    </source>
</evidence>
<gene>
    <name evidence="2" type="ORF">PISL3812_01148</name>
</gene>
<dbReference type="Proteomes" id="UP000054383">
    <property type="component" value="Unassembled WGS sequence"/>
</dbReference>
<dbReference type="OrthoDB" id="5229017at2759"/>
<feature type="compositionally biased region" description="Basic and acidic residues" evidence="1">
    <location>
        <begin position="29"/>
        <end position="44"/>
    </location>
</feature>
<sequence>MEHQPTTRHEEEHQRALDYDFPLLLAKRYSPETKDGQDSAREESIASTPRSHFSFSRLARGVVDSLMPEPLRPQRVLKKRPPPLDLSPSKKFNASTVALSEMSKHQVRPCSSVYDPNRPWPASTVCSEAVPLHEVEDSSRLESHWTGGHNGRTWTSEPPTQLAPMSAGSKGKGKAVTGDRTRHSPQLDTELRFWLSSGSLAGGPPFEDVDDQTTTAATNTTALSEAELEQQAAEREDQLVSQVAALHLPTFSRRKQTLVVPSASSSFGDTEPLLQSHDDYVPFDPVDPYHRSGQPKKKTLYGPEGYLGKKKDWKQSHLQKMVSKVGSVGTRVKNSIRRSLEGSAKDQRNELVFGIVMKPNLPIHVARKTQAEIYSKLELFMCVAANEYLLVQLHYNRFVGTDSLKRFVDFWKAKNRPVVPEFQFDLKTQYEIVIHNVRNFEFPGKYGLDPVLLKSTLDAWGSVVSQLQVRNFCWPDSAILKLFHDVYPVLEMLGAPIEFMGVFLEMRRLVVQIIEESKKIKKVDKASFDPHTDAPTMPRRGYHSG</sequence>
<evidence type="ECO:0000313" key="2">
    <source>
        <dbReference type="EMBL" id="CRG83792.1"/>
    </source>
</evidence>
<accession>A0A0U1LLV2</accession>
<evidence type="ECO:0000256" key="1">
    <source>
        <dbReference type="SAM" id="MobiDB-lite"/>
    </source>
</evidence>
<protein>
    <submittedName>
        <fullName evidence="2">Uncharacterized protein</fullName>
    </submittedName>
</protein>
<dbReference type="EMBL" id="CVMT01000001">
    <property type="protein sequence ID" value="CRG83792.1"/>
    <property type="molecule type" value="Genomic_DNA"/>
</dbReference>
<reference evidence="2 3" key="1">
    <citation type="submission" date="2015-04" db="EMBL/GenBank/DDBJ databases">
        <authorList>
            <person name="Syromyatnikov M.Y."/>
            <person name="Popov V.N."/>
        </authorList>
    </citation>
    <scope>NUCLEOTIDE SEQUENCE [LARGE SCALE GENOMIC DNA]</scope>
    <source>
        <strain evidence="2">WF-38-12</strain>
    </source>
</reference>
<feature type="region of interest" description="Disordered" evidence="1">
    <location>
        <begin position="28"/>
        <end position="51"/>
    </location>
</feature>
<keyword evidence="3" id="KW-1185">Reference proteome</keyword>
<organism evidence="2 3">
    <name type="scientific">Talaromyces islandicus</name>
    <name type="common">Penicillium islandicum</name>
    <dbReference type="NCBI Taxonomy" id="28573"/>
    <lineage>
        <taxon>Eukaryota</taxon>
        <taxon>Fungi</taxon>
        <taxon>Dikarya</taxon>
        <taxon>Ascomycota</taxon>
        <taxon>Pezizomycotina</taxon>
        <taxon>Eurotiomycetes</taxon>
        <taxon>Eurotiomycetidae</taxon>
        <taxon>Eurotiales</taxon>
        <taxon>Trichocomaceae</taxon>
        <taxon>Talaromyces</taxon>
        <taxon>Talaromyces sect. Islandici</taxon>
    </lineage>
</organism>
<feature type="region of interest" description="Disordered" evidence="1">
    <location>
        <begin position="138"/>
        <end position="182"/>
    </location>
</feature>
<feature type="region of interest" description="Disordered" evidence="1">
    <location>
        <begin position="525"/>
        <end position="545"/>
    </location>
</feature>
<dbReference type="AlphaFoldDB" id="A0A0U1LLV2"/>
<proteinExistence type="predicted"/>